<proteinExistence type="inferred from homology"/>
<dbReference type="SUPFAM" id="SSF100950">
    <property type="entry name" value="NagB/RpiA/CoA transferase-like"/>
    <property type="match status" value="1"/>
</dbReference>
<keyword evidence="7" id="KW-1185">Reference proteome</keyword>
<evidence type="ECO:0000256" key="2">
    <source>
        <dbReference type="ARBA" id="ARBA00022741"/>
    </source>
</evidence>
<evidence type="ECO:0000256" key="3">
    <source>
        <dbReference type="ARBA" id="ARBA00022840"/>
    </source>
</evidence>
<dbReference type="GO" id="GO:0030272">
    <property type="term" value="F:5-formyltetrahydrofolate cyclo-ligase activity"/>
    <property type="evidence" value="ECO:0007669"/>
    <property type="project" value="UniProtKB-EC"/>
</dbReference>
<organism evidence="6 7">
    <name type="scientific">Meiothermus granaticius NBRC 107808</name>
    <dbReference type="NCBI Taxonomy" id="1227551"/>
    <lineage>
        <taxon>Bacteria</taxon>
        <taxon>Thermotogati</taxon>
        <taxon>Deinococcota</taxon>
        <taxon>Deinococci</taxon>
        <taxon>Thermales</taxon>
        <taxon>Thermaceae</taxon>
        <taxon>Meiothermus</taxon>
    </lineage>
</organism>
<dbReference type="Gene3D" id="3.40.50.10420">
    <property type="entry name" value="NagB/RpiA/CoA transferase-like"/>
    <property type="match status" value="1"/>
</dbReference>
<dbReference type="NCBIfam" id="TIGR02727">
    <property type="entry name" value="MTHFS_bact"/>
    <property type="match status" value="1"/>
</dbReference>
<keyword evidence="2 4" id="KW-0547">Nucleotide-binding</keyword>
<dbReference type="GO" id="GO:0035999">
    <property type="term" value="P:tetrahydrofolate interconversion"/>
    <property type="evidence" value="ECO:0007669"/>
    <property type="project" value="TreeGrafter"/>
</dbReference>
<dbReference type="InterPro" id="IPR002698">
    <property type="entry name" value="FTHF_cligase"/>
</dbReference>
<dbReference type="PIRSF" id="PIRSF006806">
    <property type="entry name" value="FTHF_cligase"/>
    <property type="match status" value="1"/>
</dbReference>
<dbReference type="PANTHER" id="PTHR23407:SF1">
    <property type="entry name" value="5-FORMYLTETRAHYDROFOLATE CYCLO-LIGASE"/>
    <property type="match status" value="1"/>
</dbReference>
<feature type="binding site" evidence="4">
    <location>
        <begin position="3"/>
        <end position="7"/>
    </location>
    <ligand>
        <name>ATP</name>
        <dbReference type="ChEBI" id="CHEBI:30616"/>
    </ligand>
</feature>
<comment type="catalytic activity">
    <reaction evidence="5">
        <text>(6S)-5-formyl-5,6,7,8-tetrahydrofolate + ATP = (6R)-5,10-methenyltetrahydrofolate + ADP + phosphate</text>
        <dbReference type="Rhea" id="RHEA:10488"/>
        <dbReference type="ChEBI" id="CHEBI:30616"/>
        <dbReference type="ChEBI" id="CHEBI:43474"/>
        <dbReference type="ChEBI" id="CHEBI:57455"/>
        <dbReference type="ChEBI" id="CHEBI:57457"/>
        <dbReference type="ChEBI" id="CHEBI:456216"/>
        <dbReference type="EC" id="6.3.3.2"/>
    </reaction>
</comment>
<dbReference type="InterPro" id="IPR037171">
    <property type="entry name" value="NagB/RpiA_transferase-like"/>
</dbReference>
<dbReference type="PANTHER" id="PTHR23407">
    <property type="entry name" value="ATPASE INHIBITOR/5-FORMYLTETRAHYDROFOLATE CYCLO-LIGASE"/>
    <property type="match status" value="1"/>
</dbReference>
<dbReference type="OrthoDB" id="9801938at2"/>
<dbReference type="GO" id="GO:0046872">
    <property type="term" value="F:metal ion binding"/>
    <property type="evidence" value="ECO:0007669"/>
    <property type="project" value="UniProtKB-KW"/>
</dbReference>
<dbReference type="GO" id="GO:0005524">
    <property type="term" value="F:ATP binding"/>
    <property type="evidence" value="ECO:0007669"/>
    <property type="project" value="UniProtKB-KW"/>
</dbReference>
<dbReference type="GO" id="GO:0009396">
    <property type="term" value="P:folic acid-containing compound biosynthetic process"/>
    <property type="evidence" value="ECO:0007669"/>
    <property type="project" value="TreeGrafter"/>
</dbReference>
<keyword evidence="6" id="KW-0436">Ligase</keyword>
<evidence type="ECO:0000313" key="6">
    <source>
        <dbReference type="EMBL" id="RIH92198.1"/>
    </source>
</evidence>
<dbReference type="AlphaFoldDB" id="A0A399F7J2"/>
<sequence length="183" mass="20373">MDKGQLRSWARAVRARLDIPRLSRQITAHLAGFLHQQGLEQVLLYSAFGDEIDLSALPEQYPAHYYLPRVDRYDLRIHPLPCPLVLHRYGFLEPAPDAPLADPRVLQAILVPGLLFDRQGHRLGYGKGFYDRLLARLGPRVVTVGVAPEALVAERLPTDPWDIPVGYIASEAGVWPSTPQGAA</sequence>
<evidence type="ECO:0000313" key="7">
    <source>
        <dbReference type="Proteomes" id="UP000266178"/>
    </source>
</evidence>
<reference evidence="6 7" key="1">
    <citation type="submission" date="2018-08" db="EMBL/GenBank/DDBJ databases">
        <title>Meiothermus granaticius genome AF-68 sequencing project.</title>
        <authorList>
            <person name="Da Costa M.S."/>
            <person name="Albuquerque L."/>
            <person name="Raposo P."/>
            <person name="Froufe H.J.C."/>
            <person name="Barroso C.S."/>
            <person name="Egas C."/>
        </authorList>
    </citation>
    <scope>NUCLEOTIDE SEQUENCE [LARGE SCALE GENOMIC DNA]</scope>
    <source>
        <strain evidence="6 7">AF-68</strain>
    </source>
</reference>
<dbReference type="Proteomes" id="UP000266178">
    <property type="component" value="Unassembled WGS sequence"/>
</dbReference>
<evidence type="ECO:0000256" key="1">
    <source>
        <dbReference type="ARBA" id="ARBA00010638"/>
    </source>
</evidence>
<dbReference type="Pfam" id="PF01812">
    <property type="entry name" value="5-FTHF_cyc-lig"/>
    <property type="match status" value="1"/>
</dbReference>
<keyword evidence="5" id="KW-0460">Magnesium</keyword>
<accession>A0A399F7J2</accession>
<feature type="binding site" evidence="4">
    <location>
        <position position="51"/>
    </location>
    <ligand>
        <name>substrate</name>
    </ligand>
</feature>
<feature type="binding site" evidence="4">
    <location>
        <begin position="122"/>
        <end position="130"/>
    </location>
    <ligand>
        <name>ATP</name>
        <dbReference type="ChEBI" id="CHEBI:30616"/>
    </ligand>
</feature>
<comment type="caution">
    <text evidence="6">The sequence shown here is derived from an EMBL/GenBank/DDBJ whole genome shotgun (WGS) entry which is preliminary data.</text>
</comment>
<protein>
    <recommendedName>
        <fullName evidence="5">5-formyltetrahydrofolate cyclo-ligase</fullName>
        <ecNumber evidence="5">6.3.3.2</ecNumber>
    </recommendedName>
</protein>
<comment type="cofactor">
    <cofactor evidence="5">
        <name>Mg(2+)</name>
        <dbReference type="ChEBI" id="CHEBI:18420"/>
    </cofactor>
</comment>
<evidence type="ECO:0000256" key="4">
    <source>
        <dbReference type="PIRSR" id="PIRSR006806-1"/>
    </source>
</evidence>
<dbReference type="EMBL" id="QWLB01000023">
    <property type="protein sequence ID" value="RIH92198.1"/>
    <property type="molecule type" value="Genomic_DNA"/>
</dbReference>
<dbReference type="RefSeq" id="WP_119357348.1">
    <property type="nucleotide sequence ID" value="NZ_BJXM01000001.1"/>
</dbReference>
<name>A0A399F7J2_9DEIN</name>
<evidence type="ECO:0000256" key="5">
    <source>
        <dbReference type="RuleBase" id="RU361279"/>
    </source>
</evidence>
<keyword evidence="3 4" id="KW-0067">ATP-binding</keyword>
<dbReference type="InterPro" id="IPR024185">
    <property type="entry name" value="FTHF_cligase-like_sf"/>
</dbReference>
<keyword evidence="5" id="KW-0479">Metal-binding</keyword>
<gene>
    <name evidence="6" type="ORF">Mgrana_01867</name>
</gene>
<comment type="similarity">
    <text evidence="1 5">Belongs to the 5-formyltetrahydrofolate cyclo-ligase family.</text>
</comment>
<dbReference type="EC" id="6.3.3.2" evidence="5"/>